<evidence type="ECO:0000313" key="2">
    <source>
        <dbReference type="Proteomes" id="UP000265903"/>
    </source>
</evidence>
<dbReference type="Proteomes" id="UP000265903">
    <property type="component" value="Unassembled WGS sequence"/>
</dbReference>
<sequence length="469" mass="51692">MEDWQGCLEPQCQQALLVARDSVDKRGGSVITAEDFLLAMLDVIEPIAPFLKRQGVDFDELIRTIQGEQPIVVEVHGDGDLSSQLIYWISATREVVEGPWLSWSQLLRGLVTCAERLQDKAYVAVLELVGFWPDDSEVPAQARGLTGQELVPLIVVEPSWLKLAEDVAVALAANKSGLIWIEGARGSGKTAWLQSLLDTPGIYWVQVDLRRQAEVMAVEQPTVPSQSEEGFGWPVLVLDNVSPAGLLELMALPNGVARELVTGWQGPIVLLAPNEGGDAGGEQRLSHLLGRTLEVISMPAVGRAQRRAILTAHQPLIEKRFNVEIALSALEYAATRQSRCVAAPGGMLEWVRRAAARLELFASRGPLESAELAGRQEVSRRQALVAMAREESFSGEDKDLKYVELERAAAEVLWHERQRSGTLRRLTVDDLRQELERWLAAAPEPVHYVRQYEQQHGDTLGAGSGNIYS</sequence>
<protein>
    <submittedName>
        <fullName evidence="1">Uncharacterized protein</fullName>
    </submittedName>
</protein>
<proteinExistence type="predicted"/>
<dbReference type="EMBL" id="QMDL01000002">
    <property type="protein sequence ID" value="RMJ03889.1"/>
    <property type="molecule type" value="Genomic_DNA"/>
</dbReference>
<dbReference type="AlphaFoldDB" id="A0A3M2RFE4"/>
<organism evidence="1 2">
    <name type="scientific">Marinobacter litoralis</name>
    <dbReference type="NCBI Taxonomy" id="187981"/>
    <lineage>
        <taxon>Bacteria</taxon>
        <taxon>Pseudomonadati</taxon>
        <taxon>Pseudomonadota</taxon>
        <taxon>Gammaproteobacteria</taxon>
        <taxon>Pseudomonadales</taxon>
        <taxon>Marinobacteraceae</taxon>
        <taxon>Marinobacter</taxon>
    </lineage>
</organism>
<gene>
    <name evidence="1" type="ORF">DOQ08_01209</name>
</gene>
<dbReference type="SUPFAM" id="SSF52540">
    <property type="entry name" value="P-loop containing nucleoside triphosphate hydrolases"/>
    <property type="match status" value="1"/>
</dbReference>
<keyword evidence="2" id="KW-1185">Reference proteome</keyword>
<dbReference type="InterPro" id="IPR027417">
    <property type="entry name" value="P-loop_NTPase"/>
</dbReference>
<dbReference type="OrthoDB" id="6345267at2"/>
<comment type="caution">
    <text evidence="1">The sequence shown here is derived from an EMBL/GenBank/DDBJ whole genome shotgun (WGS) entry which is preliminary data.</text>
</comment>
<reference evidence="1 2" key="1">
    <citation type="submission" date="2018-08" db="EMBL/GenBank/DDBJ databases">
        <title>Whole Genome Sequence of the Moderate Halophilic Marine Bacterium Marinobacter litoralis Sw-45.</title>
        <authorList>
            <person name="Musa H."/>
        </authorList>
    </citation>
    <scope>NUCLEOTIDE SEQUENCE [LARGE SCALE GENOMIC DNA]</scope>
    <source>
        <strain evidence="1 2">Sw-45</strain>
    </source>
</reference>
<evidence type="ECO:0000313" key="1">
    <source>
        <dbReference type="EMBL" id="RMJ03889.1"/>
    </source>
</evidence>
<dbReference type="RefSeq" id="WP_114334016.1">
    <property type="nucleotide sequence ID" value="NZ_QMDL01000002.1"/>
</dbReference>
<name>A0A3M2RFE4_9GAMM</name>
<accession>A0A3M2RFE4</accession>